<dbReference type="EMBL" id="JAYMYQ010000001">
    <property type="protein sequence ID" value="KAK7361070.1"/>
    <property type="molecule type" value="Genomic_DNA"/>
</dbReference>
<keyword evidence="2" id="KW-1185">Reference proteome</keyword>
<proteinExistence type="predicted"/>
<evidence type="ECO:0000313" key="2">
    <source>
        <dbReference type="Proteomes" id="UP001367508"/>
    </source>
</evidence>
<dbReference type="Proteomes" id="UP001367508">
    <property type="component" value="Unassembled WGS sequence"/>
</dbReference>
<comment type="caution">
    <text evidence="1">The sequence shown here is derived from an EMBL/GenBank/DDBJ whole genome shotgun (WGS) entry which is preliminary data.</text>
</comment>
<organism evidence="1 2">
    <name type="scientific">Canavalia gladiata</name>
    <name type="common">Sword bean</name>
    <name type="synonym">Dolichos gladiatus</name>
    <dbReference type="NCBI Taxonomy" id="3824"/>
    <lineage>
        <taxon>Eukaryota</taxon>
        <taxon>Viridiplantae</taxon>
        <taxon>Streptophyta</taxon>
        <taxon>Embryophyta</taxon>
        <taxon>Tracheophyta</taxon>
        <taxon>Spermatophyta</taxon>
        <taxon>Magnoliopsida</taxon>
        <taxon>eudicotyledons</taxon>
        <taxon>Gunneridae</taxon>
        <taxon>Pentapetalae</taxon>
        <taxon>rosids</taxon>
        <taxon>fabids</taxon>
        <taxon>Fabales</taxon>
        <taxon>Fabaceae</taxon>
        <taxon>Papilionoideae</taxon>
        <taxon>50 kb inversion clade</taxon>
        <taxon>NPAAA clade</taxon>
        <taxon>indigoferoid/millettioid clade</taxon>
        <taxon>Phaseoleae</taxon>
        <taxon>Canavalia</taxon>
    </lineage>
</organism>
<evidence type="ECO:0000313" key="1">
    <source>
        <dbReference type="EMBL" id="KAK7361070.1"/>
    </source>
</evidence>
<dbReference type="AlphaFoldDB" id="A0AAN9R3J5"/>
<reference evidence="1 2" key="1">
    <citation type="submission" date="2024-01" db="EMBL/GenBank/DDBJ databases">
        <title>The genomes of 5 underutilized Papilionoideae crops provide insights into root nodulation and disease resistanc.</title>
        <authorList>
            <person name="Jiang F."/>
        </authorList>
    </citation>
    <scope>NUCLEOTIDE SEQUENCE [LARGE SCALE GENOMIC DNA]</scope>
    <source>
        <strain evidence="1">LVBAO_FW01</strain>
        <tissue evidence="1">Leaves</tissue>
    </source>
</reference>
<accession>A0AAN9R3J5</accession>
<gene>
    <name evidence="1" type="ORF">VNO77_03100</name>
</gene>
<sequence length="167" mass="19303">MTQSQIHLAPPCAKILQVDSNLKECFRPSFKTTRFTLELKRSKRSFDVIATNILLEETELYSRFSFHYLLWDLTVDTNSTAVVIMQIQCEPMESLAAVRLGNVIILQEHHSLQTELTESGSQSQEFVFDKYQGIQGIMSREKATSYAMFDLEIFPSVTKIVPYYEYK</sequence>
<name>A0AAN9R3J5_CANGL</name>
<protein>
    <submittedName>
        <fullName evidence="1">Uncharacterized protein</fullName>
    </submittedName>
</protein>